<evidence type="ECO:0000256" key="1">
    <source>
        <dbReference type="ARBA" id="ARBA00023015"/>
    </source>
</evidence>
<reference evidence="5 6" key="1">
    <citation type="submission" date="2021-05" db="EMBL/GenBank/DDBJ databases">
        <title>Kineosporia and Streptomyces sp. nov. two new marine actinobacteria isolated from Coral.</title>
        <authorList>
            <person name="Buangrab K."/>
            <person name="Sutthacheep M."/>
            <person name="Yeemin T."/>
            <person name="Harunari E."/>
            <person name="Igarashi Y."/>
            <person name="Kanchanasin P."/>
            <person name="Tanasupawat S."/>
            <person name="Phongsopitanun W."/>
        </authorList>
    </citation>
    <scope>NUCLEOTIDE SEQUENCE [LARGE SCALE GENOMIC DNA]</scope>
    <source>
        <strain evidence="5 6">J2-2</strain>
    </source>
</reference>
<gene>
    <name evidence="5" type="ORF">KIH74_31170</name>
</gene>
<dbReference type="Pfam" id="PF01037">
    <property type="entry name" value="AsnC_trans_reg"/>
    <property type="match status" value="1"/>
</dbReference>
<dbReference type="Pfam" id="PF13404">
    <property type="entry name" value="HTH_AsnC-type"/>
    <property type="match status" value="1"/>
</dbReference>
<accession>A0ABS5TRM3</accession>
<dbReference type="PANTHER" id="PTHR30154">
    <property type="entry name" value="LEUCINE-RESPONSIVE REGULATORY PROTEIN"/>
    <property type="match status" value="1"/>
</dbReference>
<sequence length="318" mass="35271">MAHDELDLQLLQALQLDGRASFGRIAAVLGVSDQTVARRYQKLRTSLRLRVLGIVDETRLGRPSWVVRLHCAPDGAARLADALARRDDTVYVALLNGGTEVTCGIKPRDRQARDDLLLQRLQRTPRVSAVSAHSIIHSFFGGPFHWLSKLDALTGDQQDQLRRPVPDRAGELTLDATDEAIVAALRQDGRTSLRELQDVTRQTGETVRRRLNRLRSAGVLFFDVQYDAEPLGHGTDVMLWITTAPTALTTVGRALAGHPEVWFAAATTGVSNIIVSIRCRDSAHLFTYLSERLGRLDGILQIETAPILRQVKQRELTP</sequence>
<dbReference type="SUPFAM" id="SSF46785">
    <property type="entry name" value="Winged helix' DNA-binding domain"/>
    <property type="match status" value="2"/>
</dbReference>
<dbReference type="InterPro" id="IPR000485">
    <property type="entry name" value="AsnC-type_HTH_dom"/>
</dbReference>
<dbReference type="Gene3D" id="3.30.70.920">
    <property type="match status" value="1"/>
</dbReference>
<organism evidence="5 6">
    <name type="scientific">Kineosporia corallincola</name>
    <dbReference type="NCBI Taxonomy" id="2835133"/>
    <lineage>
        <taxon>Bacteria</taxon>
        <taxon>Bacillati</taxon>
        <taxon>Actinomycetota</taxon>
        <taxon>Actinomycetes</taxon>
        <taxon>Kineosporiales</taxon>
        <taxon>Kineosporiaceae</taxon>
        <taxon>Kineosporia</taxon>
    </lineage>
</organism>
<dbReference type="InterPro" id="IPR036390">
    <property type="entry name" value="WH_DNA-bd_sf"/>
</dbReference>
<proteinExistence type="predicted"/>
<feature type="domain" description="HTH asnC-type" evidence="4">
    <location>
        <begin position="1"/>
        <end position="63"/>
    </location>
</feature>
<dbReference type="InterPro" id="IPR036388">
    <property type="entry name" value="WH-like_DNA-bd_sf"/>
</dbReference>
<dbReference type="Gene3D" id="1.10.10.10">
    <property type="entry name" value="Winged helix-like DNA-binding domain superfamily/Winged helix DNA-binding domain"/>
    <property type="match status" value="2"/>
</dbReference>
<dbReference type="InterPro" id="IPR019888">
    <property type="entry name" value="Tscrpt_reg_AsnC-like"/>
</dbReference>
<dbReference type="PANTHER" id="PTHR30154:SF34">
    <property type="entry name" value="TRANSCRIPTIONAL REGULATOR AZLB"/>
    <property type="match status" value="1"/>
</dbReference>
<evidence type="ECO:0000259" key="4">
    <source>
        <dbReference type="PROSITE" id="PS50956"/>
    </source>
</evidence>
<dbReference type="Pfam" id="PF13412">
    <property type="entry name" value="HTH_24"/>
    <property type="match status" value="1"/>
</dbReference>
<dbReference type="PROSITE" id="PS50956">
    <property type="entry name" value="HTH_ASNC_2"/>
    <property type="match status" value="2"/>
</dbReference>
<comment type="caution">
    <text evidence="5">The sequence shown here is derived from an EMBL/GenBank/DDBJ whole genome shotgun (WGS) entry which is preliminary data.</text>
</comment>
<dbReference type="EMBL" id="JAHBAY010000017">
    <property type="protein sequence ID" value="MBT0773449.1"/>
    <property type="molecule type" value="Genomic_DNA"/>
</dbReference>
<dbReference type="InterPro" id="IPR011008">
    <property type="entry name" value="Dimeric_a/b-barrel"/>
</dbReference>
<feature type="domain" description="HTH asnC-type" evidence="4">
    <location>
        <begin position="174"/>
        <end position="234"/>
    </location>
</feature>
<evidence type="ECO:0000313" key="5">
    <source>
        <dbReference type="EMBL" id="MBT0773449.1"/>
    </source>
</evidence>
<evidence type="ECO:0000256" key="2">
    <source>
        <dbReference type="ARBA" id="ARBA00023125"/>
    </source>
</evidence>
<keyword evidence="3" id="KW-0804">Transcription</keyword>
<dbReference type="InterPro" id="IPR019887">
    <property type="entry name" value="Tscrpt_reg_AsnC/Lrp_C"/>
</dbReference>
<dbReference type="SMART" id="SM00344">
    <property type="entry name" value="HTH_ASNC"/>
    <property type="match status" value="1"/>
</dbReference>
<keyword evidence="6" id="KW-1185">Reference proteome</keyword>
<dbReference type="SUPFAM" id="SSF54909">
    <property type="entry name" value="Dimeric alpha+beta barrel"/>
    <property type="match status" value="1"/>
</dbReference>
<name>A0ABS5TRM3_9ACTN</name>
<dbReference type="RefSeq" id="WP_214159990.1">
    <property type="nucleotide sequence ID" value="NZ_JAHBAY010000017.1"/>
</dbReference>
<protein>
    <submittedName>
        <fullName evidence="5">Lrp/AsnC family transcriptional regulator</fullName>
    </submittedName>
</protein>
<evidence type="ECO:0000313" key="6">
    <source>
        <dbReference type="Proteomes" id="UP001197247"/>
    </source>
</evidence>
<keyword evidence="2" id="KW-0238">DNA-binding</keyword>
<evidence type="ECO:0000256" key="3">
    <source>
        <dbReference type="ARBA" id="ARBA00023163"/>
    </source>
</evidence>
<keyword evidence="1" id="KW-0805">Transcription regulation</keyword>
<dbReference type="Proteomes" id="UP001197247">
    <property type="component" value="Unassembled WGS sequence"/>
</dbReference>